<accession>A0AAD4RCT6</accession>
<comment type="subcellular location">
    <subcellularLocation>
        <location evidence="1">Membrane</location>
    </subcellularLocation>
</comment>
<keyword evidence="2" id="KW-0732">Signal</keyword>
<keyword evidence="5" id="KW-0325">Glycoprotein</keyword>
<dbReference type="InterPro" id="IPR031328">
    <property type="entry name" value="Ephrin"/>
</dbReference>
<evidence type="ECO:0000256" key="5">
    <source>
        <dbReference type="ARBA" id="ARBA00023180"/>
    </source>
</evidence>
<feature type="domain" description="Ephrin RBD" evidence="7">
    <location>
        <begin position="1"/>
        <end position="146"/>
    </location>
</feature>
<dbReference type="SUPFAM" id="SSF49503">
    <property type="entry name" value="Cupredoxins"/>
    <property type="match status" value="1"/>
</dbReference>
<evidence type="ECO:0000313" key="8">
    <source>
        <dbReference type="EMBL" id="KAI1726528.1"/>
    </source>
</evidence>
<evidence type="ECO:0000256" key="2">
    <source>
        <dbReference type="ARBA" id="ARBA00022729"/>
    </source>
</evidence>
<dbReference type="GO" id="GO:0005886">
    <property type="term" value="C:plasma membrane"/>
    <property type="evidence" value="ECO:0007669"/>
    <property type="project" value="TreeGrafter"/>
</dbReference>
<evidence type="ECO:0000313" key="9">
    <source>
        <dbReference type="Proteomes" id="UP001201812"/>
    </source>
</evidence>
<comment type="caution">
    <text evidence="6">Lacks conserved residue(s) required for the propagation of feature annotation.</text>
</comment>
<dbReference type="GO" id="GO:0046875">
    <property type="term" value="F:ephrin receptor binding"/>
    <property type="evidence" value="ECO:0007669"/>
    <property type="project" value="TreeGrafter"/>
</dbReference>
<evidence type="ECO:0000256" key="1">
    <source>
        <dbReference type="ARBA" id="ARBA00004370"/>
    </source>
</evidence>
<sequence length="288" mass="33294">MDTNHPEFTFDEYDPRRYFMAIAVNEHDIMYFVCPTAANRSEPSSDEDKSMEYLIVHMVSEMSFLTCQLDSNAIPFLACNDSQQHASNRRRKKVIFRQFSPTPDAMVFSPGTSYYFIATSNGSLAGLWNTQRGLCANKNMRLKIDFEPNNHTNDLEYLIEERAEFPVQQTTTNYDSHFVEEIADNHVNLADIFHINPEYLEFVRNHAVRGGTGEIRFPSDGQLIDDPNTGKRPRFISRNSMRKYNSNNRAQEARIKLETTSREPDSDSVISYSNDIQERNEYISFTGM</sequence>
<gene>
    <name evidence="8" type="ORF">DdX_03250</name>
</gene>
<evidence type="ECO:0000256" key="4">
    <source>
        <dbReference type="ARBA" id="ARBA00023157"/>
    </source>
</evidence>
<organism evidence="8 9">
    <name type="scientific">Ditylenchus destructor</name>
    <dbReference type="NCBI Taxonomy" id="166010"/>
    <lineage>
        <taxon>Eukaryota</taxon>
        <taxon>Metazoa</taxon>
        <taxon>Ecdysozoa</taxon>
        <taxon>Nematoda</taxon>
        <taxon>Chromadorea</taxon>
        <taxon>Rhabditida</taxon>
        <taxon>Tylenchina</taxon>
        <taxon>Tylenchomorpha</taxon>
        <taxon>Sphaerularioidea</taxon>
        <taxon>Anguinidae</taxon>
        <taxon>Anguininae</taxon>
        <taxon>Ditylenchus</taxon>
    </lineage>
</organism>
<comment type="similarity">
    <text evidence="6">Belongs to the ephrin family.</text>
</comment>
<keyword evidence="3" id="KW-0472">Membrane</keyword>
<dbReference type="InterPro" id="IPR001799">
    <property type="entry name" value="Ephrin_RBD"/>
</dbReference>
<keyword evidence="9" id="KW-1185">Reference proteome</keyword>
<evidence type="ECO:0000259" key="7">
    <source>
        <dbReference type="PROSITE" id="PS51551"/>
    </source>
</evidence>
<dbReference type="PANTHER" id="PTHR11304:SF29">
    <property type="entry name" value="EPHRIN"/>
    <property type="match status" value="1"/>
</dbReference>
<comment type="caution">
    <text evidence="8">The sequence shown here is derived from an EMBL/GenBank/DDBJ whole genome shotgun (WGS) entry which is preliminary data.</text>
</comment>
<proteinExistence type="inferred from homology"/>
<dbReference type="EMBL" id="JAKKPZ010000002">
    <property type="protein sequence ID" value="KAI1726528.1"/>
    <property type="molecule type" value="Genomic_DNA"/>
</dbReference>
<evidence type="ECO:0000256" key="3">
    <source>
        <dbReference type="ARBA" id="ARBA00023136"/>
    </source>
</evidence>
<dbReference type="AlphaFoldDB" id="A0AAD4RCT6"/>
<dbReference type="PROSITE" id="PS51551">
    <property type="entry name" value="EPHRIN_RBD_2"/>
    <property type="match status" value="1"/>
</dbReference>
<dbReference type="Proteomes" id="UP001201812">
    <property type="component" value="Unassembled WGS sequence"/>
</dbReference>
<dbReference type="Pfam" id="PF00812">
    <property type="entry name" value="Ephrin"/>
    <property type="match status" value="1"/>
</dbReference>
<dbReference type="GO" id="GO:0007411">
    <property type="term" value="P:axon guidance"/>
    <property type="evidence" value="ECO:0007669"/>
    <property type="project" value="TreeGrafter"/>
</dbReference>
<dbReference type="PANTHER" id="PTHR11304">
    <property type="entry name" value="EPHRIN"/>
    <property type="match status" value="1"/>
</dbReference>
<dbReference type="GO" id="GO:0048013">
    <property type="term" value="P:ephrin receptor signaling pathway"/>
    <property type="evidence" value="ECO:0007669"/>
    <property type="project" value="TreeGrafter"/>
</dbReference>
<reference evidence="8" key="1">
    <citation type="submission" date="2022-01" db="EMBL/GenBank/DDBJ databases">
        <title>Genome Sequence Resource for Two Populations of Ditylenchus destructor, the Migratory Endoparasitic Phytonematode.</title>
        <authorList>
            <person name="Zhang H."/>
            <person name="Lin R."/>
            <person name="Xie B."/>
        </authorList>
    </citation>
    <scope>NUCLEOTIDE SEQUENCE</scope>
    <source>
        <strain evidence="8">BazhouSP</strain>
    </source>
</reference>
<dbReference type="InterPro" id="IPR008972">
    <property type="entry name" value="Cupredoxin"/>
</dbReference>
<protein>
    <submittedName>
        <fullName evidence="8">Ephrin domain-containing protein</fullName>
    </submittedName>
</protein>
<evidence type="ECO:0000256" key="6">
    <source>
        <dbReference type="PROSITE-ProRule" id="PRU00884"/>
    </source>
</evidence>
<name>A0AAD4RCT6_9BILA</name>
<dbReference type="Gene3D" id="2.60.40.420">
    <property type="entry name" value="Cupredoxins - blue copper proteins"/>
    <property type="match status" value="1"/>
</dbReference>
<keyword evidence="4" id="KW-1015">Disulfide bond</keyword>